<organism evidence="1 2">
    <name type="scientific">Ichthyophthirius multifiliis</name>
    <name type="common">White spot disease agent</name>
    <name type="synonym">Ich</name>
    <dbReference type="NCBI Taxonomy" id="5932"/>
    <lineage>
        <taxon>Eukaryota</taxon>
        <taxon>Sar</taxon>
        <taxon>Alveolata</taxon>
        <taxon>Ciliophora</taxon>
        <taxon>Intramacronucleata</taxon>
        <taxon>Oligohymenophorea</taxon>
        <taxon>Hymenostomatida</taxon>
        <taxon>Ophryoglenina</taxon>
        <taxon>Ichthyophthirius</taxon>
    </lineage>
</organism>
<gene>
    <name evidence="1" type="ORF">IMG5_013010</name>
</gene>
<dbReference type="GeneID" id="14910598"/>
<accession>G0QK47</accession>
<sequence length="202" mass="24271">DILGGQEQQQQKKQIYQKIIKVTQIQLDNENNYIYQINFIGHNSYAFLKEDKLQIYSKKPIDQKYKKNKTYIKSLQIANEISEGKYTYEENQKFNLLNNDNYQEIQENIHNNSFTTQSNNIKNTLNSSTSMITRIMDSFEHLSHHEEILEEQIIEEKKGNLQKKKLIQKKKLKIKSNQEKNQKFQYIVTSFEFYLIQLKIKY</sequence>
<dbReference type="EMBL" id="GL983129">
    <property type="protein sequence ID" value="EGR34404.1"/>
    <property type="molecule type" value="Genomic_DNA"/>
</dbReference>
<dbReference type="Proteomes" id="UP000008983">
    <property type="component" value="Unassembled WGS sequence"/>
</dbReference>
<reference evidence="1 2" key="1">
    <citation type="submission" date="2011-07" db="EMBL/GenBank/DDBJ databases">
        <authorList>
            <person name="Coyne R."/>
            <person name="Brami D."/>
            <person name="Johnson J."/>
            <person name="Hostetler J."/>
            <person name="Hannick L."/>
            <person name="Clark T."/>
            <person name="Cassidy-Hanley D."/>
            <person name="Inman J."/>
        </authorList>
    </citation>
    <scope>NUCLEOTIDE SEQUENCE [LARGE SCALE GENOMIC DNA]</scope>
    <source>
        <strain evidence="1 2">G5</strain>
    </source>
</reference>
<dbReference type="AlphaFoldDB" id="G0QK47"/>
<dbReference type="RefSeq" id="XP_004039708.1">
    <property type="nucleotide sequence ID" value="XM_004039660.1"/>
</dbReference>
<evidence type="ECO:0000313" key="2">
    <source>
        <dbReference type="Proteomes" id="UP000008983"/>
    </source>
</evidence>
<name>G0QK47_ICHMU</name>
<protein>
    <submittedName>
        <fullName evidence="1">Uncharacterized protein</fullName>
    </submittedName>
</protein>
<evidence type="ECO:0000313" key="1">
    <source>
        <dbReference type="EMBL" id="EGR34404.1"/>
    </source>
</evidence>
<feature type="non-terminal residue" evidence="1">
    <location>
        <position position="1"/>
    </location>
</feature>
<dbReference type="InParanoid" id="G0QK47"/>
<proteinExistence type="predicted"/>
<keyword evidence="2" id="KW-1185">Reference proteome</keyword>